<protein>
    <submittedName>
        <fullName evidence="1">Uncharacterized protein</fullName>
    </submittedName>
</protein>
<evidence type="ECO:0000313" key="1">
    <source>
        <dbReference type="EMBL" id="CDW84779.1"/>
    </source>
</evidence>
<name>A0A078ARD4_STYLE</name>
<dbReference type="AlphaFoldDB" id="A0A078ARD4"/>
<dbReference type="EMBL" id="CCKQ01013144">
    <property type="protein sequence ID" value="CDW84779.1"/>
    <property type="molecule type" value="Genomic_DNA"/>
</dbReference>
<organism evidence="1 2">
    <name type="scientific">Stylonychia lemnae</name>
    <name type="common">Ciliate</name>
    <dbReference type="NCBI Taxonomy" id="5949"/>
    <lineage>
        <taxon>Eukaryota</taxon>
        <taxon>Sar</taxon>
        <taxon>Alveolata</taxon>
        <taxon>Ciliophora</taxon>
        <taxon>Intramacronucleata</taxon>
        <taxon>Spirotrichea</taxon>
        <taxon>Stichotrichia</taxon>
        <taxon>Sporadotrichida</taxon>
        <taxon>Oxytrichidae</taxon>
        <taxon>Stylonychinae</taxon>
        <taxon>Stylonychia</taxon>
    </lineage>
</organism>
<sequence length="271" mass="32368">MTIFDKAFLIYNAKHRYNRFLMIDTLGTPNVVKINKNLFLIWYRKVSKIQIFNINTLTVEQTIFLPKNQIINQFQKVSNCKTYKNELCLRDFKDICFYELRVYEYPFLFLKHKIHVLNIGNLILNTQINRNYVCNYYHDFDRKKTMVHVSNRVDLQQIDLEFESKDQVFMVNQLQNEDKVPVFLRLSDDKLSLVILNEANQKAVKVLDLNNFNSLNTQILAANSITSVYTKTYRSKFIVFIIRKLPDNQGFLWRIEIGRKFIKNLILENQV</sequence>
<accession>A0A078ARD4</accession>
<dbReference type="InParanoid" id="A0A078ARD4"/>
<proteinExistence type="predicted"/>
<keyword evidence="2" id="KW-1185">Reference proteome</keyword>
<dbReference type="Proteomes" id="UP000039865">
    <property type="component" value="Unassembled WGS sequence"/>
</dbReference>
<gene>
    <name evidence="1" type="primary">Contig5942.g6366</name>
    <name evidence="1" type="ORF">STYLEM_13847</name>
</gene>
<evidence type="ECO:0000313" key="2">
    <source>
        <dbReference type="Proteomes" id="UP000039865"/>
    </source>
</evidence>
<reference evidence="1 2" key="1">
    <citation type="submission" date="2014-06" db="EMBL/GenBank/DDBJ databases">
        <authorList>
            <person name="Swart Estienne"/>
        </authorList>
    </citation>
    <scope>NUCLEOTIDE SEQUENCE [LARGE SCALE GENOMIC DNA]</scope>
    <source>
        <strain evidence="1 2">130c</strain>
    </source>
</reference>